<dbReference type="Pfam" id="PF00096">
    <property type="entry name" value="zf-C2H2"/>
    <property type="match status" value="6"/>
</dbReference>
<accession>A0A1Q3F616</accession>
<evidence type="ECO:0000313" key="10">
    <source>
        <dbReference type="EMBL" id="JAV22969.1"/>
    </source>
</evidence>
<evidence type="ECO:0000256" key="8">
    <source>
        <dbReference type="SAM" id="MobiDB-lite"/>
    </source>
</evidence>
<reference evidence="10" key="1">
    <citation type="submission" date="2017-01" db="EMBL/GenBank/DDBJ databases">
        <title>A deep insight into the sialotranscriptome of adult male and female Cluex tarsalis mosquitoes.</title>
        <authorList>
            <person name="Ribeiro J.M."/>
            <person name="Moreira F."/>
            <person name="Bernard K.A."/>
            <person name="Calvo E."/>
        </authorList>
    </citation>
    <scope>NUCLEOTIDE SEQUENCE</scope>
    <source>
        <strain evidence="10">Kern County</strain>
        <tissue evidence="10">Salivary glands</tissue>
    </source>
</reference>
<evidence type="ECO:0000256" key="4">
    <source>
        <dbReference type="ARBA" id="ARBA00022771"/>
    </source>
</evidence>
<feature type="domain" description="C2H2-type" evidence="9">
    <location>
        <begin position="434"/>
        <end position="461"/>
    </location>
</feature>
<dbReference type="InterPro" id="IPR050758">
    <property type="entry name" value="Znf_C2H2-type"/>
</dbReference>
<evidence type="ECO:0000256" key="6">
    <source>
        <dbReference type="ARBA" id="ARBA00023242"/>
    </source>
</evidence>
<dbReference type="PROSITE" id="PS50157">
    <property type="entry name" value="ZINC_FINGER_C2H2_2"/>
    <property type="match status" value="12"/>
</dbReference>
<feature type="domain" description="C2H2-type" evidence="9">
    <location>
        <begin position="662"/>
        <end position="689"/>
    </location>
</feature>
<feature type="compositionally biased region" description="Acidic residues" evidence="8">
    <location>
        <begin position="282"/>
        <end position="296"/>
    </location>
</feature>
<dbReference type="PROSITE" id="PS00028">
    <property type="entry name" value="ZINC_FINGER_C2H2_1"/>
    <property type="match status" value="12"/>
</dbReference>
<dbReference type="PANTHER" id="PTHR23234:SF10">
    <property type="entry name" value="RIKEN CDNA 6720489N17 GENE-RELATED"/>
    <property type="match status" value="1"/>
</dbReference>
<feature type="domain" description="C2H2-type" evidence="9">
    <location>
        <begin position="718"/>
        <end position="747"/>
    </location>
</feature>
<feature type="domain" description="C2H2-type" evidence="9">
    <location>
        <begin position="690"/>
        <end position="717"/>
    </location>
</feature>
<dbReference type="Pfam" id="PF12874">
    <property type="entry name" value="zf-met"/>
    <property type="match status" value="2"/>
</dbReference>
<keyword evidence="5" id="KW-0862">Zinc</keyword>
<evidence type="ECO:0000259" key="9">
    <source>
        <dbReference type="PROSITE" id="PS50157"/>
    </source>
</evidence>
<evidence type="ECO:0000256" key="3">
    <source>
        <dbReference type="ARBA" id="ARBA00022737"/>
    </source>
</evidence>
<evidence type="ECO:0000256" key="5">
    <source>
        <dbReference type="ARBA" id="ARBA00022833"/>
    </source>
</evidence>
<name>A0A1Q3F616_CULTA</name>
<organism evidence="10">
    <name type="scientific">Culex tarsalis</name>
    <name type="common">Encephalitis mosquito</name>
    <dbReference type="NCBI Taxonomy" id="7177"/>
    <lineage>
        <taxon>Eukaryota</taxon>
        <taxon>Metazoa</taxon>
        <taxon>Ecdysozoa</taxon>
        <taxon>Arthropoda</taxon>
        <taxon>Hexapoda</taxon>
        <taxon>Insecta</taxon>
        <taxon>Pterygota</taxon>
        <taxon>Neoptera</taxon>
        <taxon>Endopterygota</taxon>
        <taxon>Diptera</taxon>
        <taxon>Nematocera</taxon>
        <taxon>Culicoidea</taxon>
        <taxon>Culicidae</taxon>
        <taxon>Culicinae</taxon>
        <taxon>Culicini</taxon>
        <taxon>Culex</taxon>
        <taxon>Culex</taxon>
    </lineage>
</organism>
<keyword evidence="4 7" id="KW-0863">Zinc-finger</keyword>
<feature type="region of interest" description="Disordered" evidence="8">
    <location>
        <begin position="276"/>
        <end position="297"/>
    </location>
</feature>
<dbReference type="SMART" id="SM00355">
    <property type="entry name" value="ZnF_C2H2"/>
    <property type="match status" value="13"/>
</dbReference>
<dbReference type="GO" id="GO:0003677">
    <property type="term" value="F:DNA binding"/>
    <property type="evidence" value="ECO:0007669"/>
    <property type="project" value="UniProtKB-ARBA"/>
</dbReference>
<dbReference type="AlphaFoldDB" id="A0A1Q3F616"/>
<feature type="domain" description="C2H2-type" evidence="9">
    <location>
        <begin position="633"/>
        <end position="661"/>
    </location>
</feature>
<sequence>MNMMLAEGTAVVLASDLHDQHHHIEETELHYCYVCNAAISSAPDESIGQLCQLFPIIADEEDEILSPAHILSNILQIDINPELSHSQAICLQCNLLCNEYQQLLDRLDSIKLQLTVSYNSTVTKLTASLTAKDLADAEAEAMDDDISQGLELVDSNADIITIPLGELTAVVPASSEMTNIDSEPTMIRQMPKLHFIPRPTEPSSPSRNSNSRSIIKMVPKDIVTDSTDVFIKSEVCEVPSAAITMEQFFEGSDGNMVEIIADDGDPDYIYDSVIETIGGGEPGDDDEDPGGSDGTEEIGTTTILTLDADGNTLELTGCLEKDTQLLAAGGSTQRGQEVDSAAVLIAAANESLDRMVKTKLESLFFKTNENYFCSLCPTTGPSAAHNVKTIGIHLKTDHNEKILICERCDAVFRRRTEYNEHMDKHVASELGSDFRCDVCGTEFANIRTLRMHRKTHVATPKVWSCDVCQKKYSSKKLLDEHRNMHTGKRPFKCAVCPKDFASKYTLSAHMKIHQERERVFSCKECGRGFYSQNNLIQHEKIHLGVRDYACQDCNKTFMSQHNLDIHKIVHLNYKPFICRTCGKGFARKAEIKDHERIHTGERPFVCDICEASFSQRSNLQSHKRATHFNDKRYKCDLCNRCFKRRRLLDYHIKACHTGERPYKCDICAATFVYPEHFKKHQKIHSGSKPFACEVCSKTFNSRDNRNAHRFVHSDKKPYECVTCGAGFMRKPQLYSHMQQRGHLNDTIVVNQPRITNDDMLEFDTTTDSIGDPIELDRQGIIYEEDPDELAGIRDEYCIEEEEEEVEEEEEEEEDATTPTTKRQSQLVLPSTVELSESTALLASSEDFIDERDIISQDLDDDDEGGSAGMQLVKLKIANPNGKDGIAWVNLVSQ</sequence>
<dbReference type="InterPro" id="IPR036236">
    <property type="entry name" value="Znf_C2H2_sf"/>
</dbReference>
<evidence type="ECO:0000256" key="1">
    <source>
        <dbReference type="ARBA" id="ARBA00004123"/>
    </source>
</evidence>
<feature type="compositionally biased region" description="Acidic residues" evidence="8">
    <location>
        <begin position="800"/>
        <end position="815"/>
    </location>
</feature>
<feature type="domain" description="C2H2-type" evidence="9">
    <location>
        <begin position="491"/>
        <end position="518"/>
    </location>
</feature>
<dbReference type="InterPro" id="IPR013087">
    <property type="entry name" value="Znf_C2H2_type"/>
</dbReference>
<dbReference type="PANTHER" id="PTHR23234">
    <property type="entry name" value="ZNF44 PROTEIN"/>
    <property type="match status" value="1"/>
</dbReference>
<dbReference type="Gene3D" id="3.30.160.60">
    <property type="entry name" value="Classic Zinc Finger"/>
    <property type="match status" value="11"/>
</dbReference>
<comment type="subcellular location">
    <subcellularLocation>
        <location evidence="1">Nucleus</location>
    </subcellularLocation>
</comment>
<feature type="domain" description="C2H2-type" evidence="9">
    <location>
        <begin position="576"/>
        <end position="603"/>
    </location>
</feature>
<dbReference type="FunFam" id="3.30.160.60:FF:000110">
    <property type="entry name" value="Zinc finger protein-like"/>
    <property type="match status" value="1"/>
</dbReference>
<dbReference type="FunFam" id="3.30.160.60:FF:001049">
    <property type="entry name" value="zinc finger protein 319"/>
    <property type="match status" value="1"/>
</dbReference>
<feature type="domain" description="C2H2-type" evidence="9">
    <location>
        <begin position="548"/>
        <end position="575"/>
    </location>
</feature>
<keyword evidence="6" id="KW-0539">Nucleus</keyword>
<dbReference type="Pfam" id="PF13912">
    <property type="entry name" value="zf-C2H2_6"/>
    <property type="match status" value="1"/>
</dbReference>
<proteinExistence type="predicted"/>
<dbReference type="FunFam" id="3.30.160.60:FF:000624">
    <property type="entry name" value="zinc finger protein 697"/>
    <property type="match status" value="2"/>
</dbReference>
<dbReference type="GO" id="GO:0008270">
    <property type="term" value="F:zinc ion binding"/>
    <property type="evidence" value="ECO:0007669"/>
    <property type="project" value="UniProtKB-KW"/>
</dbReference>
<evidence type="ECO:0000256" key="7">
    <source>
        <dbReference type="PROSITE-ProRule" id="PRU00042"/>
    </source>
</evidence>
<evidence type="ECO:0000256" key="2">
    <source>
        <dbReference type="ARBA" id="ARBA00022723"/>
    </source>
</evidence>
<feature type="domain" description="C2H2-type" evidence="9">
    <location>
        <begin position="403"/>
        <end position="430"/>
    </location>
</feature>
<keyword evidence="2" id="KW-0479">Metal-binding</keyword>
<keyword evidence="3" id="KW-0677">Repeat</keyword>
<dbReference type="GO" id="GO:0005634">
    <property type="term" value="C:nucleus"/>
    <property type="evidence" value="ECO:0007669"/>
    <property type="project" value="UniProtKB-SubCell"/>
</dbReference>
<feature type="domain" description="C2H2-type" evidence="9">
    <location>
        <begin position="463"/>
        <end position="490"/>
    </location>
</feature>
<dbReference type="SUPFAM" id="SSF57667">
    <property type="entry name" value="beta-beta-alpha zinc fingers"/>
    <property type="match status" value="7"/>
</dbReference>
<feature type="domain" description="C2H2-type" evidence="9">
    <location>
        <begin position="520"/>
        <end position="547"/>
    </location>
</feature>
<feature type="region of interest" description="Disordered" evidence="8">
    <location>
        <begin position="800"/>
        <end position="826"/>
    </location>
</feature>
<dbReference type="EMBL" id="GFDL01012076">
    <property type="protein sequence ID" value="JAV22969.1"/>
    <property type="molecule type" value="Transcribed_RNA"/>
</dbReference>
<dbReference type="FunFam" id="3.30.160.60:FF:001498">
    <property type="entry name" value="Zinc finger protein 404"/>
    <property type="match status" value="1"/>
</dbReference>
<protein>
    <recommendedName>
        <fullName evidence="9">C2H2-type domain-containing protein</fullName>
    </recommendedName>
</protein>
<feature type="domain" description="C2H2-type" evidence="9">
    <location>
        <begin position="604"/>
        <end position="632"/>
    </location>
</feature>
<feature type="compositionally biased region" description="Polar residues" evidence="8">
    <location>
        <begin position="816"/>
        <end position="826"/>
    </location>
</feature>